<feature type="region of interest" description="Disordered" evidence="1">
    <location>
        <begin position="609"/>
        <end position="628"/>
    </location>
</feature>
<dbReference type="PANTHER" id="PTHR13060:SF0">
    <property type="entry name" value="PROTEIN ECDYSONELESS HOMOLOG"/>
    <property type="match status" value="1"/>
</dbReference>
<accession>A0A0F8A3T3</accession>
<reference evidence="2 3" key="1">
    <citation type="journal article" date="2014" name="Genome Biol. Evol.">
        <title>Comparative genomics and transcriptomics analyses reveal divergent lifestyle features of nematode endoparasitic fungus Hirsutella minnesotensis.</title>
        <authorList>
            <person name="Lai Y."/>
            <person name="Liu K."/>
            <person name="Zhang X."/>
            <person name="Zhang X."/>
            <person name="Li K."/>
            <person name="Wang N."/>
            <person name="Shu C."/>
            <person name="Wu Y."/>
            <person name="Wang C."/>
            <person name="Bushley K.E."/>
            <person name="Xiang M."/>
            <person name="Liu X."/>
        </authorList>
    </citation>
    <scope>NUCLEOTIDE SEQUENCE [LARGE SCALE GENOMIC DNA]</scope>
    <source>
        <strain evidence="2 3">3608</strain>
    </source>
</reference>
<keyword evidence="3" id="KW-1185">Reference proteome</keyword>
<dbReference type="AlphaFoldDB" id="A0A0F8A3T3"/>
<protein>
    <submittedName>
        <fullName evidence="2">Uncharacterized protein</fullName>
    </submittedName>
</protein>
<feature type="compositionally biased region" description="Acidic residues" evidence="1">
    <location>
        <begin position="444"/>
        <end position="471"/>
    </location>
</feature>
<sequence length="628" mass="70422">MLEDDKEASAPKDHNFSEIFERQLPDNCVEYFVVHVCETHAPDDGIADLTEAQSVANQLSQSLTRDYIWQRDDFRLELVEKDGLQYLHGMTDYGDDIEDEWLVVYILRELTRSHPKLWIRVIDSEEEFLLTEAANVLPAWLSPEMDQNRVWINNGQLYIIPLGVDGGIGTKSEALTLHQAVDFIRLRKNCLVHSPLIQAEAFYRLEKYPDQITESVHQSLATIPRKLAHLLHVLPKSISPAVESFYLRDAISLRPLISTTGFLQFPPEDLVTTSVRFSRVLFAQIKSQYFEPPPRWRKIFADTLASNSLARNEAMARLELGMKLTCGFEILATRSFDENRGHYRGSIVKDFAKLLEALAKSGHASLPTDEEMGAWQDGRRDDDDTWLDINYGDFQRELEGRAGNGATMEFGSARTQADLRKIVSRFESFLNDKSAGLDGADVGEANDDTGDEEEEHDDESNCQGDQDNEAEDDIVSFDEEAFSRMMREVMGIPIAGSAMTVSGKEMARSQAPTNEDAQIQQVASQMEAELKQAGALTLGDAHGNVREHITRGNRDEQAGSATHRDPDSHREDDKAEVDVDYNLACNILESFKSQAGMAGPASNLLGLMGIRLPRDDDDDGGDEEKDQS</sequence>
<dbReference type="OrthoDB" id="27237at2759"/>
<dbReference type="InterPro" id="IPR010770">
    <property type="entry name" value="Ecd"/>
</dbReference>
<dbReference type="PANTHER" id="PTHR13060">
    <property type="entry name" value="SGT1 PROTEIN HSGT1 SUPPRESSOR OF GCR2"/>
    <property type="match status" value="1"/>
</dbReference>
<evidence type="ECO:0000313" key="3">
    <source>
        <dbReference type="Proteomes" id="UP000054481"/>
    </source>
</evidence>
<name>A0A0F8A3T3_9HYPO</name>
<dbReference type="Proteomes" id="UP000054481">
    <property type="component" value="Unassembled WGS sequence"/>
</dbReference>
<gene>
    <name evidence="2" type="ORF">HIM_08182</name>
</gene>
<dbReference type="GO" id="GO:0005634">
    <property type="term" value="C:nucleus"/>
    <property type="evidence" value="ECO:0007669"/>
    <property type="project" value="TreeGrafter"/>
</dbReference>
<feature type="compositionally biased region" description="Acidic residues" evidence="1">
    <location>
        <begin position="615"/>
        <end position="628"/>
    </location>
</feature>
<evidence type="ECO:0000313" key="2">
    <source>
        <dbReference type="EMBL" id="KJZ72379.1"/>
    </source>
</evidence>
<dbReference type="Pfam" id="PF07093">
    <property type="entry name" value="SGT1"/>
    <property type="match status" value="1"/>
</dbReference>
<dbReference type="EMBL" id="KQ030547">
    <property type="protein sequence ID" value="KJZ72379.1"/>
    <property type="molecule type" value="Genomic_DNA"/>
</dbReference>
<organism evidence="2 3">
    <name type="scientific">Hirsutella minnesotensis 3608</name>
    <dbReference type="NCBI Taxonomy" id="1043627"/>
    <lineage>
        <taxon>Eukaryota</taxon>
        <taxon>Fungi</taxon>
        <taxon>Dikarya</taxon>
        <taxon>Ascomycota</taxon>
        <taxon>Pezizomycotina</taxon>
        <taxon>Sordariomycetes</taxon>
        <taxon>Hypocreomycetidae</taxon>
        <taxon>Hypocreales</taxon>
        <taxon>Ophiocordycipitaceae</taxon>
        <taxon>Hirsutella</taxon>
    </lineage>
</organism>
<proteinExistence type="predicted"/>
<evidence type="ECO:0000256" key="1">
    <source>
        <dbReference type="SAM" id="MobiDB-lite"/>
    </source>
</evidence>
<feature type="region of interest" description="Disordered" evidence="1">
    <location>
        <begin position="548"/>
        <end position="574"/>
    </location>
</feature>
<feature type="region of interest" description="Disordered" evidence="1">
    <location>
        <begin position="434"/>
        <end position="471"/>
    </location>
</feature>